<accession>A0A521CKC0</accession>
<dbReference type="Proteomes" id="UP000317315">
    <property type="component" value="Unassembled WGS sequence"/>
</dbReference>
<keyword evidence="2" id="KW-1185">Reference proteome</keyword>
<dbReference type="EMBL" id="FXTM01000013">
    <property type="protein sequence ID" value="SMO59120.1"/>
    <property type="molecule type" value="Genomic_DNA"/>
</dbReference>
<protein>
    <submittedName>
        <fullName evidence="1">Uncharacterized protein</fullName>
    </submittedName>
</protein>
<evidence type="ECO:0000313" key="1">
    <source>
        <dbReference type="EMBL" id="SMO59120.1"/>
    </source>
</evidence>
<dbReference type="OrthoDB" id="15524at2"/>
<evidence type="ECO:0000313" key="2">
    <source>
        <dbReference type="Proteomes" id="UP000317315"/>
    </source>
</evidence>
<reference evidence="1 2" key="1">
    <citation type="submission" date="2017-05" db="EMBL/GenBank/DDBJ databases">
        <authorList>
            <person name="Varghese N."/>
            <person name="Submissions S."/>
        </authorList>
    </citation>
    <scope>NUCLEOTIDE SEQUENCE [LARGE SCALE GENOMIC DNA]</scope>
    <source>
        <strain evidence="1 2">DSM 16304</strain>
    </source>
</reference>
<proteinExistence type="predicted"/>
<dbReference type="AlphaFoldDB" id="A0A521CKC0"/>
<organism evidence="1 2">
    <name type="scientific">Balnearium lithotrophicum</name>
    <dbReference type="NCBI Taxonomy" id="223788"/>
    <lineage>
        <taxon>Bacteria</taxon>
        <taxon>Pseudomonadati</taxon>
        <taxon>Aquificota</taxon>
        <taxon>Aquificia</taxon>
        <taxon>Desulfurobacteriales</taxon>
        <taxon>Desulfurobacteriaceae</taxon>
        <taxon>Balnearium</taxon>
    </lineage>
</organism>
<name>A0A521CKC0_9BACT</name>
<sequence>MALSKESLRNRIINELESQGFGIGNLGRDEINWMYRFATAIANAVVDEIQQNAETSEEHEKIL</sequence>
<gene>
    <name evidence="1" type="ORF">SAMN06269117_1137</name>
</gene>
<dbReference type="RefSeq" id="WP_142935570.1">
    <property type="nucleotide sequence ID" value="NZ_FXTM01000013.1"/>
</dbReference>